<dbReference type="AlphaFoldDB" id="A0A0S4X1C6"/>
<evidence type="ECO:0000256" key="1">
    <source>
        <dbReference type="SAM" id="MobiDB-lite"/>
    </source>
</evidence>
<name>A0A0S4X1C6_RALSL</name>
<dbReference type="EMBL" id="LN899820">
    <property type="protein sequence ID" value="CUV57694.1"/>
    <property type="molecule type" value="Genomic_DNA"/>
</dbReference>
<reference evidence="2" key="1">
    <citation type="submission" date="2015-10" db="EMBL/GenBank/DDBJ databases">
        <authorList>
            <person name="Gilbert D.G."/>
        </authorList>
    </citation>
    <scope>NUCLEOTIDE SEQUENCE</scope>
    <source>
        <strain evidence="2">Phyl III-seqv23</strain>
    </source>
</reference>
<protein>
    <submittedName>
        <fullName evidence="2">Uncharacterized protein</fullName>
    </submittedName>
</protein>
<sequence length="102" mass="10881">MDGPSARPRYVTLRKPFGGPQIQCRRGLAAASRGSGTSVQTPMFCDAAAVDNHPLYKKTAGDSWESWRRTSFSRRADSPRPSRASPPCPTSTSACGAVPSTP</sequence>
<feature type="region of interest" description="Disordered" evidence="1">
    <location>
        <begin position="59"/>
        <end position="102"/>
    </location>
</feature>
<gene>
    <name evidence="2" type="ORF">RUN215_v1_1450015</name>
</gene>
<proteinExistence type="predicted"/>
<evidence type="ECO:0000313" key="2">
    <source>
        <dbReference type="EMBL" id="CUV57694.1"/>
    </source>
</evidence>
<organism evidence="2">
    <name type="scientific">Ralstonia solanacearum</name>
    <name type="common">Pseudomonas solanacearum</name>
    <dbReference type="NCBI Taxonomy" id="305"/>
    <lineage>
        <taxon>Bacteria</taxon>
        <taxon>Pseudomonadati</taxon>
        <taxon>Pseudomonadota</taxon>
        <taxon>Betaproteobacteria</taxon>
        <taxon>Burkholderiales</taxon>
        <taxon>Burkholderiaceae</taxon>
        <taxon>Ralstonia</taxon>
        <taxon>Ralstonia solanacearum species complex</taxon>
    </lineage>
</organism>
<accession>A0A0S4X1C6</accession>